<keyword evidence="3" id="KW-1185">Reference proteome</keyword>
<feature type="compositionally biased region" description="Acidic residues" evidence="1">
    <location>
        <begin position="205"/>
        <end position="222"/>
    </location>
</feature>
<sequence>MQQTPSPWQYLLDIVIKSKLAAAAASKDPAFRARQEKYYTDLKEDQCEFSTPVRKGDNWYVTITCRERGFQLVDLPYKTGALFPMVKPMANYVLEPSSIAINTMTGLYYVMSNEHLHLQVHPQSNIWEALKMTGYEFAPKHFVTNMYEQRNEELAADGHIDINHSVVTGRIYISYLQKQAEKVEDPKTEIPVEPPVETVEKDLPPVEETEKETAGEVEEEKQEEVAKPVTFNKQQNFKKK</sequence>
<feature type="compositionally biased region" description="Polar residues" evidence="1">
    <location>
        <begin position="231"/>
        <end position="240"/>
    </location>
</feature>
<protein>
    <submittedName>
        <fullName evidence="2">Uncharacterized protein</fullName>
    </submittedName>
</protein>
<name>A0A6B7ZG06_9CAUD</name>
<gene>
    <name evidence="2" type="ORF">N1M2_198</name>
</gene>
<accession>A0A6B7ZG06</accession>
<evidence type="ECO:0000313" key="2">
    <source>
        <dbReference type="EMBL" id="QGH72061.1"/>
    </source>
</evidence>
<organism evidence="2 3">
    <name type="scientific">Klebsiella phage N1M2</name>
    <dbReference type="NCBI Taxonomy" id="2664939"/>
    <lineage>
        <taxon>Viruses</taxon>
        <taxon>Duplodnaviria</taxon>
        <taxon>Heunggongvirae</taxon>
        <taxon>Uroviricota</taxon>
        <taxon>Caudoviricetes</taxon>
        <taxon>Chimalliviridae</taxon>
        <taxon>Nimduovirus</taxon>
        <taxon>Nimduovirus N1M2</taxon>
    </lineage>
</organism>
<dbReference type="EMBL" id="MN642089">
    <property type="protein sequence ID" value="QGH72061.1"/>
    <property type="molecule type" value="Genomic_DNA"/>
</dbReference>
<reference evidence="2 3" key="1">
    <citation type="submission" date="2019-11" db="EMBL/GenBank/DDBJ databases">
        <authorList>
            <person name="Lewis R."/>
            <person name="Clooney A.G."/>
            <person name="Stockdale S.R."/>
            <person name="Buttimer C."/>
            <person name="Draper L.A."/>
            <person name="Ross R.P."/>
            <person name="Hill C."/>
        </authorList>
    </citation>
    <scope>NUCLEOTIDE SEQUENCE [LARGE SCALE GENOMIC DNA]</scope>
</reference>
<evidence type="ECO:0000313" key="3">
    <source>
        <dbReference type="Proteomes" id="UP000464669"/>
    </source>
</evidence>
<feature type="region of interest" description="Disordered" evidence="1">
    <location>
        <begin position="185"/>
        <end position="240"/>
    </location>
</feature>
<evidence type="ECO:0000256" key="1">
    <source>
        <dbReference type="SAM" id="MobiDB-lite"/>
    </source>
</evidence>
<proteinExistence type="predicted"/>
<dbReference type="Proteomes" id="UP000464669">
    <property type="component" value="Segment"/>
</dbReference>